<dbReference type="SUPFAM" id="SSF56601">
    <property type="entry name" value="beta-lactamase/transpeptidase-like"/>
    <property type="match status" value="1"/>
</dbReference>
<name>A0A382NFA5_9ZZZZ</name>
<dbReference type="EMBL" id="UINC01099560">
    <property type="protein sequence ID" value="SVC58927.1"/>
    <property type="molecule type" value="Genomic_DNA"/>
</dbReference>
<accession>A0A382NFA5</accession>
<evidence type="ECO:0000313" key="2">
    <source>
        <dbReference type="EMBL" id="SVC58927.1"/>
    </source>
</evidence>
<dbReference type="InterPro" id="IPR050789">
    <property type="entry name" value="Diverse_Enzym_Activities"/>
</dbReference>
<dbReference type="AlphaFoldDB" id="A0A382NFA5"/>
<dbReference type="InterPro" id="IPR001466">
    <property type="entry name" value="Beta-lactam-related"/>
</dbReference>
<feature type="non-terminal residue" evidence="2">
    <location>
        <position position="1"/>
    </location>
</feature>
<proteinExistence type="predicted"/>
<dbReference type="InterPro" id="IPR012338">
    <property type="entry name" value="Beta-lactam/transpept-like"/>
</dbReference>
<dbReference type="Pfam" id="PF00144">
    <property type="entry name" value="Beta-lactamase"/>
    <property type="match status" value="1"/>
</dbReference>
<gene>
    <name evidence="2" type="ORF">METZ01_LOCUS311781</name>
</gene>
<reference evidence="2" key="1">
    <citation type="submission" date="2018-05" db="EMBL/GenBank/DDBJ databases">
        <authorList>
            <person name="Lanie J.A."/>
            <person name="Ng W.-L."/>
            <person name="Kazmierczak K.M."/>
            <person name="Andrzejewski T.M."/>
            <person name="Davidsen T.M."/>
            <person name="Wayne K.J."/>
            <person name="Tettelin H."/>
            <person name="Glass J.I."/>
            <person name="Rusch D."/>
            <person name="Podicherti R."/>
            <person name="Tsui H.-C.T."/>
            <person name="Winkler M.E."/>
        </authorList>
    </citation>
    <scope>NUCLEOTIDE SEQUENCE</scope>
</reference>
<dbReference type="PANTHER" id="PTHR43283">
    <property type="entry name" value="BETA-LACTAMASE-RELATED"/>
    <property type="match status" value="1"/>
</dbReference>
<protein>
    <recommendedName>
        <fullName evidence="1">Beta-lactamase-related domain-containing protein</fullName>
    </recommendedName>
</protein>
<sequence>HPLLDDPVTRFVPEFGVNGKEDVVIRHLLTHTSGLPDQIPENRDYRENKRPLSDFITRICELPISFVPGTHISYQSCGIAMLGEICERVTEVDLATYLKTTIFDPLGLKDTALKLTDRSARESDVKIAGEGLTHGGSGTDFDWNSDYWRGFGAPWGGMLTTVEEMTRLLLLFRNGGAIDNQRILSARSAAMMVEDHTSTLPDLADTNRRGQRWGLGWRLSGRQAGMFGDLASLESFGHGGATGTLAWVDPAEDVTCVIFTNDPDAAGSLHGRISNLVLSALP</sequence>
<organism evidence="2">
    <name type="scientific">marine metagenome</name>
    <dbReference type="NCBI Taxonomy" id="408172"/>
    <lineage>
        <taxon>unclassified sequences</taxon>
        <taxon>metagenomes</taxon>
        <taxon>ecological metagenomes</taxon>
    </lineage>
</organism>
<dbReference type="Gene3D" id="3.40.710.10">
    <property type="entry name" value="DD-peptidase/beta-lactamase superfamily"/>
    <property type="match status" value="1"/>
</dbReference>
<feature type="domain" description="Beta-lactamase-related" evidence="1">
    <location>
        <begin position="4"/>
        <end position="266"/>
    </location>
</feature>
<evidence type="ECO:0000259" key="1">
    <source>
        <dbReference type="Pfam" id="PF00144"/>
    </source>
</evidence>